<evidence type="ECO:0000313" key="2">
    <source>
        <dbReference type="EMBL" id="PHQ38981.1"/>
    </source>
</evidence>
<keyword evidence="1" id="KW-0812">Transmembrane</keyword>
<feature type="transmembrane region" description="Helical" evidence="1">
    <location>
        <begin position="65"/>
        <end position="81"/>
    </location>
</feature>
<evidence type="ECO:0000256" key="1">
    <source>
        <dbReference type="SAM" id="Phobius"/>
    </source>
</evidence>
<dbReference type="Proteomes" id="UP000222824">
    <property type="component" value="Unassembled WGS sequence"/>
</dbReference>
<name>A0A2G1WJ01_9EURY</name>
<gene>
    <name evidence="2" type="ORF">DJ69_08530</name>
</gene>
<organism evidence="2 3">
    <name type="scientific">Halorubrum persicum</name>
    <dbReference type="NCBI Taxonomy" id="1383844"/>
    <lineage>
        <taxon>Archaea</taxon>
        <taxon>Methanobacteriati</taxon>
        <taxon>Methanobacteriota</taxon>
        <taxon>Stenosarchaea group</taxon>
        <taxon>Halobacteria</taxon>
        <taxon>Halobacteriales</taxon>
        <taxon>Haloferacaceae</taxon>
        <taxon>Halorubrum</taxon>
    </lineage>
</organism>
<keyword evidence="3" id="KW-1185">Reference proteome</keyword>
<accession>A0A2G1WJ01</accession>
<keyword evidence="1" id="KW-1133">Transmembrane helix</keyword>
<dbReference type="AlphaFoldDB" id="A0A2G1WJ01"/>
<sequence>MVVAHFHRWPLKEYVVSTVLRSMSHGLSIVPISEPLWLDWFDSVAGRYFRVSTIDRLNFDAHESVFWQFFAHAALIGLSLFRQSYARLRG</sequence>
<reference evidence="2 3" key="1">
    <citation type="journal article" date="2014" name="Front. Microbiol.">
        <title>Population and genomic analysis of the genus Halorubrum.</title>
        <authorList>
            <person name="Fullmer M.S."/>
            <person name="Soucy S.M."/>
            <person name="Swithers K.S."/>
            <person name="Makkay A.M."/>
            <person name="Wheeler R."/>
            <person name="Ventosa A."/>
            <person name="Gogarten J.P."/>
            <person name="Papke R.T."/>
        </authorList>
    </citation>
    <scope>NUCLEOTIDE SEQUENCE [LARGE SCALE GENOMIC DNA]</scope>
    <source>
        <strain evidence="2 3">C49</strain>
    </source>
</reference>
<evidence type="ECO:0000313" key="3">
    <source>
        <dbReference type="Proteomes" id="UP000222824"/>
    </source>
</evidence>
<proteinExistence type="predicted"/>
<comment type="caution">
    <text evidence="2">The sequence shown here is derived from an EMBL/GenBank/DDBJ whole genome shotgun (WGS) entry which is preliminary data.</text>
</comment>
<keyword evidence="1" id="KW-0472">Membrane</keyword>
<dbReference type="EMBL" id="NHOA01000060">
    <property type="protein sequence ID" value="PHQ38981.1"/>
    <property type="molecule type" value="Genomic_DNA"/>
</dbReference>
<protein>
    <submittedName>
        <fullName evidence="2">Uncharacterized protein</fullName>
    </submittedName>
</protein>